<dbReference type="RefSeq" id="WP_368636015.1">
    <property type="nucleotide sequence ID" value="NZ_JBFRHK010000004.1"/>
</dbReference>
<sequence>MMKNKWIAILLIAVLAILPGTFSLMVPPKVEAQTVSASTTTHSWQVSFTEAIKESKITDDNVYVTNSKNKKVPATITLGDDKKTLIISDLAPGSYKLHVNKEAFARSGTKTASQVIPFTIIEKLEAVKSEKELQQYFEALLANHSQKELDYETSVEMASSEDKASAKDASTTNNQVEGVEEGDIVVVKDDFIYAVKDQSITVVDAKDPKNLKLATTIKLKGSQYISKLALYNNLLIAIGDEYLEKAATSMSTATLYDISNPKNPKFIREVGQEGYLQDIRITNDTLYLIGNMYPNYWMLREQKVPDLKPKTFDSLEGKEYKSLPLEKISILPNTMDGTYSLITAIDLKNGAKTTANTKGYLGGSSGLYMSENALYLTTPIYDGSPAVPAAGRITDMIWMPRTTDTQVFKWNVDGTAMNFVGTTKVKGSVLNQYSMDEYEGNFRIVTTEGNMWDEQNISRNHLFILDKNLQQLGAVKDLAPGEKVYSARFMGEKAYVVTFKQVDPLFVIDVANPKNPTVLGELKIPGFSNYLHPLDDTHLIGIGYDTEQRYDANSKRNFTVTTNMKMSLFDVSDFQNPKEQSSVKIGGKGSYSDVQYNPKALFRNPEYNYFGFPVVLYEAGKGDEIVYKGQGAQIYEITADKGIVLKGNIINESTGEQYENWEQLVQRVVYIDDALYTVARNEVKSYRLKDFKQLDTLTIK</sequence>
<comment type="caution">
    <text evidence="3">The sequence shown here is derived from an EMBL/GenBank/DDBJ whole genome shotgun (WGS) entry which is preliminary data.</text>
</comment>
<feature type="region of interest" description="Disordered" evidence="2">
    <location>
        <begin position="155"/>
        <end position="174"/>
    </location>
</feature>
<keyword evidence="4" id="KW-1185">Reference proteome</keyword>
<evidence type="ECO:0000256" key="1">
    <source>
        <dbReference type="ARBA" id="ARBA00022729"/>
    </source>
</evidence>
<dbReference type="InterPro" id="IPR019198">
    <property type="entry name" value="Beta_propeller_containing"/>
</dbReference>
<name>A0ABV3VW40_9BACI</name>
<dbReference type="Proteomes" id="UP001558534">
    <property type="component" value="Unassembled WGS sequence"/>
</dbReference>
<protein>
    <submittedName>
        <fullName evidence="3">Beta-propeller domain-containing protein</fullName>
    </submittedName>
</protein>
<accession>A0ABV3VW40</accession>
<dbReference type="Gene3D" id="2.60.40.1220">
    <property type="match status" value="1"/>
</dbReference>
<evidence type="ECO:0000313" key="3">
    <source>
        <dbReference type="EMBL" id="MEX3745100.1"/>
    </source>
</evidence>
<evidence type="ECO:0000256" key="2">
    <source>
        <dbReference type="SAM" id="MobiDB-lite"/>
    </source>
</evidence>
<organism evidence="3 4">
    <name type="scientific">Lysinibacillus xylanilyticus</name>
    <dbReference type="NCBI Taxonomy" id="582475"/>
    <lineage>
        <taxon>Bacteria</taxon>
        <taxon>Bacillati</taxon>
        <taxon>Bacillota</taxon>
        <taxon>Bacilli</taxon>
        <taxon>Bacillales</taxon>
        <taxon>Bacillaceae</taxon>
        <taxon>Lysinibacillus</taxon>
    </lineage>
</organism>
<keyword evidence="1" id="KW-0732">Signal</keyword>
<evidence type="ECO:0000313" key="4">
    <source>
        <dbReference type="Proteomes" id="UP001558534"/>
    </source>
</evidence>
<dbReference type="Pfam" id="PF09826">
    <property type="entry name" value="Beta_propel"/>
    <property type="match status" value="1"/>
</dbReference>
<proteinExistence type="predicted"/>
<reference evidence="3 4" key="1">
    <citation type="submission" date="2024-07" db="EMBL/GenBank/DDBJ databases">
        <title>Characterization of a bacterium isolated from hydrolysated instant sea cucumber by whole-genome sequencing and metabolomics.</title>
        <authorList>
            <person name="Luo X."/>
            <person name="Zhang Z."/>
            <person name="Zheng Z."/>
            <person name="Zhang W."/>
            <person name="Ming T."/>
            <person name="Jiao L."/>
            <person name="Su X."/>
            <person name="Kong F."/>
            <person name="Xu J."/>
        </authorList>
    </citation>
    <scope>NUCLEOTIDE SEQUENCE [LARGE SCALE GENOMIC DNA]</scope>
    <source>
        <strain evidence="3 4">XL-2024</strain>
    </source>
</reference>
<dbReference type="InterPro" id="IPR014755">
    <property type="entry name" value="Cu-Rt/internalin_Ig-like"/>
</dbReference>
<gene>
    <name evidence="3" type="ORF">AB1300_08115</name>
</gene>
<dbReference type="EMBL" id="JBFRHK010000004">
    <property type="protein sequence ID" value="MEX3745100.1"/>
    <property type="molecule type" value="Genomic_DNA"/>
</dbReference>